<organism evidence="1 2">
    <name type="scientific">Lacrimispora xylanolytica</name>
    <dbReference type="NCBI Taxonomy" id="29375"/>
    <lineage>
        <taxon>Bacteria</taxon>
        <taxon>Bacillati</taxon>
        <taxon>Bacillota</taxon>
        <taxon>Clostridia</taxon>
        <taxon>Lachnospirales</taxon>
        <taxon>Lachnospiraceae</taxon>
        <taxon>Lacrimispora</taxon>
    </lineage>
</organism>
<protein>
    <submittedName>
        <fullName evidence="1">Rrf2 family transcriptional regulator</fullName>
    </submittedName>
</protein>
<dbReference type="SUPFAM" id="SSF46785">
    <property type="entry name" value="Winged helix' DNA-binding domain"/>
    <property type="match status" value="1"/>
</dbReference>
<evidence type="ECO:0000313" key="1">
    <source>
        <dbReference type="EMBL" id="WAJ23944.1"/>
    </source>
</evidence>
<dbReference type="PANTHER" id="PTHR33221:SF15">
    <property type="entry name" value="HTH-TYPE TRANSCRIPTIONAL REGULATOR YWGB-RELATED"/>
    <property type="match status" value="1"/>
</dbReference>
<dbReference type="EMBL" id="CP113524">
    <property type="protein sequence ID" value="WAJ23944.1"/>
    <property type="molecule type" value="Genomic_DNA"/>
</dbReference>
<dbReference type="Pfam" id="PF02082">
    <property type="entry name" value="Rrf2"/>
    <property type="match status" value="1"/>
</dbReference>
<dbReference type="InterPro" id="IPR036390">
    <property type="entry name" value="WH_DNA-bd_sf"/>
</dbReference>
<dbReference type="Gene3D" id="1.10.10.10">
    <property type="entry name" value="Winged helix-like DNA-binding domain superfamily/Winged helix DNA-binding domain"/>
    <property type="match status" value="1"/>
</dbReference>
<dbReference type="PROSITE" id="PS51197">
    <property type="entry name" value="HTH_RRF2_2"/>
    <property type="match status" value="1"/>
</dbReference>
<dbReference type="Proteomes" id="UP001163115">
    <property type="component" value="Chromosome"/>
</dbReference>
<dbReference type="InterPro" id="IPR030489">
    <property type="entry name" value="TR_Rrf2-type_CS"/>
</dbReference>
<dbReference type="InterPro" id="IPR000944">
    <property type="entry name" value="Tscrpt_reg_Rrf2"/>
</dbReference>
<dbReference type="PROSITE" id="PS01332">
    <property type="entry name" value="HTH_RRF2_1"/>
    <property type="match status" value="1"/>
</dbReference>
<evidence type="ECO:0000313" key="2">
    <source>
        <dbReference type="Proteomes" id="UP001163115"/>
    </source>
</evidence>
<sequence length="149" mass="16540">MTSEFAVAVHSVVYLNQRQITTSSEELASNVCTNPARIRKVMSKLKKAGIIETKEGLEGGYHLVKEPSDINLKQICDALDVSFVSSSWKSGDENLPCMVASGMSGVMDDIYGELNDLCRIRMEQITIEDIQGKLIRNRLILETMAGDER</sequence>
<name>A0ABY7ABY9_9FIRM</name>
<proteinExistence type="predicted"/>
<dbReference type="RefSeq" id="WP_268115209.1">
    <property type="nucleotide sequence ID" value="NZ_CP113524.1"/>
</dbReference>
<accession>A0ABY7ABY9</accession>
<gene>
    <name evidence="1" type="ORF">OW255_20790</name>
</gene>
<dbReference type="PANTHER" id="PTHR33221">
    <property type="entry name" value="WINGED HELIX-TURN-HELIX TRANSCRIPTIONAL REGULATOR, RRF2 FAMILY"/>
    <property type="match status" value="1"/>
</dbReference>
<reference evidence="1" key="1">
    <citation type="submission" date="2022-11" db="EMBL/GenBank/DDBJ databases">
        <title>Lacrimispora xylanolytica sy1, complete genome.</title>
        <authorList>
            <person name="Choi S."/>
        </authorList>
    </citation>
    <scope>NUCLEOTIDE SEQUENCE</scope>
    <source>
        <strain evidence="1">Sy1</strain>
    </source>
</reference>
<dbReference type="InterPro" id="IPR036388">
    <property type="entry name" value="WH-like_DNA-bd_sf"/>
</dbReference>
<keyword evidence="2" id="KW-1185">Reference proteome</keyword>